<protein>
    <submittedName>
        <fullName evidence="3">Uncharacterized protein</fullName>
    </submittedName>
</protein>
<dbReference type="EMBL" id="HE717023">
    <property type="protein sequence ID" value="CCG44488.1"/>
    <property type="molecule type" value="Genomic_DNA"/>
</dbReference>
<gene>
    <name evidence="3" type="ordered locus">HBHAL_2133</name>
</gene>
<keyword evidence="2" id="KW-0812">Transmembrane</keyword>
<feature type="region of interest" description="Disordered" evidence="1">
    <location>
        <begin position="36"/>
        <end position="61"/>
    </location>
</feature>
<keyword evidence="2" id="KW-1133">Transmembrane helix</keyword>
<keyword evidence="4" id="KW-1185">Reference proteome</keyword>
<reference evidence="3 4" key="1">
    <citation type="journal article" date="2013" name="Environ. Microbiol.">
        <title>Chloride and organic osmolytes: a hybrid strategy to cope with elevated salinities by the moderately halophilic, chloride-dependent bacterium Halobacillus halophilus.</title>
        <authorList>
            <person name="Saum S.H."/>
            <person name="Pfeiffer F."/>
            <person name="Palm P."/>
            <person name="Rampp M."/>
            <person name="Schuster S.C."/>
            <person name="Muller V."/>
            <person name="Oesterhelt D."/>
        </authorList>
    </citation>
    <scope>NUCLEOTIDE SEQUENCE [LARGE SCALE GENOMIC DNA]</scope>
    <source>
        <strain evidence="4">ATCC 35676 / DSM 2266 / JCM 20832 / KCTC 3685 / LMG 17431 / NBRC 102448 / NCIMB 2269</strain>
    </source>
</reference>
<keyword evidence="2" id="KW-0472">Membrane</keyword>
<evidence type="ECO:0000313" key="3">
    <source>
        <dbReference type="EMBL" id="CCG44488.1"/>
    </source>
</evidence>
<organism evidence="3 4">
    <name type="scientific">Halobacillus halophilus (strain ATCC 35676 / DSM 2266 / JCM 20832 / KCTC 3685 / LMG 17431 / NBRC 102448 / NCIMB 2269)</name>
    <name type="common">Sporosarcina halophila</name>
    <dbReference type="NCBI Taxonomy" id="866895"/>
    <lineage>
        <taxon>Bacteria</taxon>
        <taxon>Bacillati</taxon>
        <taxon>Bacillota</taxon>
        <taxon>Bacilli</taxon>
        <taxon>Bacillales</taxon>
        <taxon>Bacillaceae</taxon>
        <taxon>Halobacillus</taxon>
    </lineage>
</organism>
<dbReference type="HOGENOM" id="CLU_2916143_0_0_9"/>
<accession>I0JK19</accession>
<dbReference type="Proteomes" id="UP000007397">
    <property type="component" value="Chromosome"/>
</dbReference>
<proteinExistence type="predicted"/>
<evidence type="ECO:0000256" key="1">
    <source>
        <dbReference type="SAM" id="MobiDB-lite"/>
    </source>
</evidence>
<dbReference type="PATRIC" id="fig|866895.3.peg.1145"/>
<sequence length="61" mass="6754">MVSDLFYQNLEKTGTHGMIFIFLIQVIFAHASSLSFQQGPEGDDEDSCGINMIGETPEVED</sequence>
<feature type="transmembrane region" description="Helical" evidence="2">
    <location>
        <begin position="13"/>
        <end position="31"/>
    </location>
</feature>
<dbReference type="RefSeq" id="WP_014642391.1">
    <property type="nucleotide sequence ID" value="NC_017668.1"/>
</dbReference>
<dbReference type="KEGG" id="hhd:HBHAL_2133"/>
<evidence type="ECO:0000313" key="4">
    <source>
        <dbReference type="Proteomes" id="UP000007397"/>
    </source>
</evidence>
<evidence type="ECO:0000256" key="2">
    <source>
        <dbReference type="SAM" id="Phobius"/>
    </source>
</evidence>
<name>I0JK19_HALH3</name>
<dbReference type="AlphaFoldDB" id="I0JK19"/>